<dbReference type="Gene3D" id="3.90.550.10">
    <property type="entry name" value="Spore Coat Polysaccharide Biosynthesis Protein SpsA, Chain A"/>
    <property type="match status" value="1"/>
</dbReference>
<name>A0ABX6TIE3_9SPHI</name>
<dbReference type="RefSeq" id="WP_190327784.1">
    <property type="nucleotide sequence ID" value="NZ_CP061171.1"/>
</dbReference>
<keyword evidence="2" id="KW-1185">Reference proteome</keyword>
<proteinExistence type="predicted"/>
<gene>
    <name evidence="1" type="ORF">H9N25_02065</name>
</gene>
<dbReference type="Proteomes" id="UP000516439">
    <property type="component" value="Chromosome"/>
</dbReference>
<reference evidence="1 2" key="1">
    <citation type="submission" date="2020-09" db="EMBL/GenBank/DDBJ databases">
        <title>Pedobacter sp. SW-16 isolated from soil near Yeocheon.</title>
        <authorList>
            <person name="Im H.S."/>
            <person name="Joung Y."/>
            <person name="Lee S.-S."/>
        </authorList>
    </citation>
    <scope>NUCLEOTIDE SEQUENCE [LARGE SCALE GENOMIC DNA]</scope>
    <source>
        <strain evidence="1 2">SW-16</strain>
    </source>
</reference>
<organism evidence="1 2">
    <name type="scientific">Pedobacter riviphilus</name>
    <dbReference type="NCBI Taxonomy" id="2766984"/>
    <lineage>
        <taxon>Bacteria</taxon>
        <taxon>Pseudomonadati</taxon>
        <taxon>Bacteroidota</taxon>
        <taxon>Sphingobacteriia</taxon>
        <taxon>Sphingobacteriales</taxon>
        <taxon>Sphingobacteriaceae</taxon>
        <taxon>Pedobacter</taxon>
    </lineage>
</organism>
<dbReference type="EMBL" id="CP061171">
    <property type="protein sequence ID" value="QNR85297.1"/>
    <property type="molecule type" value="Genomic_DNA"/>
</dbReference>
<evidence type="ECO:0000313" key="1">
    <source>
        <dbReference type="EMBL" id="QNR85297.1"/>
    </source>
</evidence>
<sequence>MIEAHDTIAVMVSIGNREHLSSYTFPRLSAWAAKHGYSSILLKKPYNPLDRPPHFNKLQVHQILPQFKRYIIVDDDLLFSERAPAMEEVPSGFVGACMDAEQRHTNAAHVKWTANTGFLVFDKQAQPLLDLAYEKGIYPYGAEDDSDHKIWGPFDQGILNDVLFTKNKIYKLDSRWNYQPILEYFINGKGWDKWKSNRLFRLKYYVSLLLPFANQNKKNIRNAYGLHLIRGPYPSFFSKIFK</sequence>
<dbReference type="SUPFAM" id="SSF53448">
    <property type="entry name" value="Nucleotide-diphospho-sugar transferases"/>
    <property type="match status" value="1"/>
</dbReference>
<accession>A0ABX6TIE3</accession>
<dbReference type="InterPro" id="IPR029044">
    <property type="entry name" value="Nucleotide-diphossugar_trans"/>
</dbReference>
<protein>
    <submittedName>
        <fullName evidence="1">Uncharacterized protein</fullName>
    </submittedName>
</protein>
<evidence type="ECO:0000313" key="2">
    <source>
        <dbReference type="Proteomes" id="UP000516439"/>
    </source>
</evidence>